<evidence type="ECO:0000313" key="2">
    <source>
        <dbReference type="EMBL" id="KKU87493.1"/>
    </source>
</evidence>
<protein>
    <submittedName>
        <fullName evidence="2">Amine oxidase</fullName>
    </submittedName>
</protein>
<comment type="caution">
    <text evidence="2">The sequence shown here is derived from an EMBL/GenBank/DDBJ whole genome shotgun (WGS) entry which is preliminary data.</text>
</comment>
<name>A0A0G1WAZ0_9BACT</name>
<dbReference type="Proteomes" id="UP000034739">
    <property type="component" value="Unassembled WGS sequence"/>
</dbReference>
<dbReference type="EMBL" id="LCOY01000026">
    <property type="protein sequence ID" value="KKU87493.1"/>
    <property type="molecule type" value="Genomic_DNA"/>
</dbReference>
<dbReference type="GO" id="GO:0016491">
    <property type="term" value="F:oxidoreductase activity"/>
    <property type="evidence" value="ECO:0007669"/>
    <property type="project" value="InterPro"/>
</dbReference>
<sequence length="391" mass="44952">MKFGIIGAGPSGLTMALFLKESYQVLEKESHPGGHASSFQEKGFTFDYGPHIMFSKNKRILDFMIASLGNNVHQSKRNNKISFKGRLVKYPFENDLHSLPLGDTFECLQWNIPVEDLSMQWSWRIPNPPPEDIIKSAIGIETEGYVHQLYYHYPLRGGYQAISDAWAKKVKPRYGFTVKNIKKTKKGTFLVTDGHETLEYKQIISTIPIHELIHILELNIPKKVIRAIKELVVNPMYIVSLGLKGEDVNKFTAIYFPEPDFLVNRMSFPKTFSPHNAPKGHYSVQAEITCRANSSVWRQRDEDILAHVKNGLRSRGIISDAQSIVYQSVRRSKYSYVVYDRAYEKNTKIIRDWFPKQGIHLVGRFSYFEYVNIDGIVARSEEIAEKLNRSV</sequence>
<dbReference type="GO" id="GO:0050660">
    <property type="term" value="F:flavin adenine dinucleotide binding"/>
    <property type="evidence" value="ECO:0007669"/>
    <property type="project" value="TreeGrafter"/>
</dbReference>
<dbReference type="GO" id="GO:0005829">
    <property type="term" value="C:cytosol"/>
    <property type="evidence" value="ECO:0007669"/>
    <property type="project" value="TreeGrafter"/>
</dbReference>
<accession>A0A0G1WAZ0</accession>
<dbReference type="PANTHER" id="PTHR21197:SF0">
    <property type="entry name" value="UDP-GALACTOPYRANOSE MUTASE"/>
    <property type="match status" value="1"/>
</dbReference>
<dbReference type="PANTHER" id="PTHR21197">
    <property type="entry name" value="UDP-GALACTOPYRANOSE MUTASE"/>
    <property type="match status" value="1"/>
</dbReference>
<organism evidence="2 3">
    <name type="scientific">Candidatus Gottesmanbacteria bacterium GW2011_GWA2_47_9</name>
    <dbReference type="NCBI Taxonomy" id="1618445"/>
    <lineage>
        <taxon>Bacteria</taxon>
        <taxon>Candidatus Gottesmaniibacteriota</taxon>
    </lineage>
</organism>
<dbReference type="Gene3D" id="3.50.50.60">
    <property type="entry name" value="FAD/NAD(P)-binding domain"/>
    <property type="match status" value="2"/>
</dbReference>
<dbReference type="GO" id="GO:0008767">
    <property type="term" value="F:UDP-galactopyranose mutase activity"/>
    <property type="evidence" value="ECO:0007669"/>
    <property type="project" value="TreeGrafter"/>
</dbReference>
<dbReference type="InterPro" id="IPR002937">
    <property type="entry name" value="Amino_oxidase"/>
</dbReference>
<gene>
    <name evidence="2" type="ORF">UY16_C0026G0010</name>
</gene>
<evidence type="ECO:0000313" key="3">
    <source>
        <dbReference type="Proteomes" id="UP000034739"/>
    </source>
</evidence>
<dbReference type="SUPFAM" id="SSF51905">
    <property type="entry name" value="FAD/NAD(P)-binding domain"/>
    <property type="match status" value="1"/>
</dbReference>
<evidence type="ECO:0000259" key="1">
    <source>
        <dbReference type="Pfam" id="PF01593"/>
    </source>
</evidence>
<reference evidence="2 3" key="1">
    <citation type="journal article" date="2015" name="Nature">
        <title>rRNA introns, odd ribosomes, and small enigmatic genomes across a large radiation of phyla.</title>
        <authorList>
            <person name="Brown C.T."/>
            <person name="Hug L.A."/>
            <person name="Thomas B.C."/>
            <person name="Sharon I."/>
            <person name="Castelle C.J."/>
            <person name="Singh A."/>
            <person name="Wilkins M.J."/>
            <person name="Williams K.H."/>
            <person name="Banfield J.F."/>
        </authorList>
    </citation>
    <scope>NUCLEOTIDE SEQUENCE [LARGE SCALE GENOMIC DNA]</scope>
</reference>
<feature type="domain" description="Amine oxidase" evidence="1">
    <location>
        <begin position="143"/>
        <end position="339"/>
    </location>
</feature>
<dbReference type="AlphaFoldDB" id="A0A0G1WAZ0"/>
<dbReference type="Pfam" id="PF01593">
    <property type="entry name" value="Amino_oxidase"/>
    <property type="match status" value="1"/>
</dbReference>
<dbReference type="InterPro" id="IPR036188">
    <property type="entry name" value="FAD/NAD-bd_sf"/>
</dbReference>
<proteinExistence type="predicted"/>
<dbReference type="Pfam" id="PF13450">
    <property type="entry name" value="NAD_binding_8"/>
    <property type="match status" value="1"/>
</dbReference>